<protein>
    <submittedName>
        <fullName evidence="6">BASS family bile acid:Na+ symporter</fullName>
    </submittedName>
</protein>
<keyword evidence="2 5" id="KW-0812">Transmembrane</keyword>
<feature type="transmembrane region" description="Helical" evidence="5">
    <location>
        <begin position="12"/>
        <end position="30"/>
    </location>
</feature>
<dbReference type="Gene3D" id="1.20.1530.20">
    <property type="match status" value="1"/>
</dbReference>
<evidence type="ECO:0000313" key="6">
    <source>
        <dbReference type="EMBL" id="TDX35967.1"/>
    </source>
</evidence>
<proteinExistence type="predicted"/>
<feature type="transmembrane region" description="Helical" evidence="5">
    <location>
        <begin position="98"/>
        <end position="120"/>
    </location>
</feature>
<feature type="transmembrane region" description="Helical" evidence="5">
    <location>
        <begin position="70"/>
        <end position="92"/>
    </location>
</feature>
<dbReference type="PANTHER" id="PTHR10361">
    <property type="entry name" value="SODIUM-BILE ACID COTRANSPORTER"/>
    <property type="match status" value="1"/>
</dbReference>
<accession>A0A4R8G384</accession>
<name>A0A4R8G384_9FIRM</name>
<feature type="transmembrane region" description="Helical" evidence="5">
    <location>
        <begin position="127"/>
        <end position="151"/>
    </location>
</feature>
<gene>
    <name evidence="6" type="ORF">C7954_1533</name>
</gene>
<feature type="transmembrane region" description="Helical" evidence="5">
    <location>
        <begin position="195"/>
        <end position="213"/>
    </location>
</feature>
<keyword evidence="3 5" id="KW-1133">Transmembrane helix</keyword>
<organism evidence="6 7">
    <name type="scientific">Halanaerobium congolense</name>
    <dbReference type="NCBI Taxonomy" id="54121"/>
    <lineage>
        <taxon>Bacteria</taxon>
        <taxon>Bacillati</taxon>
        <taxon>Bacillota</taxon>
        <taxon>Clostridia</taxon>
        <taxon>Halanaerobiales</taxon>
        <taxon>Halanaerobiaceae</taxon>
        <taxon>Halanaerobium</taxon>
    </lineage>
</organism>
<comment type="caution">
    <text evidence="6">The sequence shown here is derived from an EMBL/GenBank/DDBJ whole genome shotgun (WGS) entry which is preliminary data.</text>
</comment>
<evidence type="ECO:0000256" key="5">
    <source>
        <dbReference type="SAM" id="Phobius"/>
    </source>
</evidence>
<feature type="transmembrane region" description="Helical" evidence="5">
    <location>
        <begin position="36"/>
        <end position="58"/>
    </location>
</feature>
<dbReference type="AlphaFoldDB" id="A0A4R8G384"/>
<feature type="transmembrane region" description="Helical" evidence="5">
    <location>
        <begin position="219"/>
        <end position="244"/>
    </location>
</feature>
<dbReference type="PANTHER" id="PTHR10361:SF28">
    <property type="entry name" value="P3 PROTEIN-RELATED"/>
    <property type="match status" value="1"/>
</dbReference>
<comment type="subcellular location">
    <subcellularLocation>
        <location evidence="1">Membrane</location>
        <topology evidence="1">Multi-pass membrane protein</topology>
    </subcellularLocation>
</comment>
<dbReference type="InterPro" id="IPR038770">
    <property type="entry name" value="Na+/solute_symporter_sf"/>
</dbReference>
<reference evidence="6 7" key="1">
    <citation type="submission" date="2019-03" db="EMBL/GenBank/DDBJ databases">
        <title>Subsurface microbial communities from deep shales in Ohio and West Virginia, USA.</title>
        <authorList>
            <person name="Wrighton K."/>
        </authorList>
    </citation>
    <scope>NUCLEOTIDE SEQUENCE [LARGE SCALE GENOMIC DNA]</scope>
    <source>
        <strain evidence="6 7">DSMZ 11287</strain>
    </source>
</reference>
<evidence type="ECO:0000313" key="7">
    <source>
        <dbReference type="Proteomes" id="UP000295472"/>
    </source>
</evidence>
<dbReference type="InterPro" id="IPR002657">
    <property type="entry name" value="BilAc:Na_symport/Acr3"/>
</dbReference>
<dbReference type="EMBL" id="SOEF01000053">
    <property type="protein sequence ID" value="TDX35967.1"/>
    <property type="molecule type" value="Genomic_DNA"/>
</dbReference>
<evidence type="ECO:0000256" key="3">
    <source>
        <dbReference type="ARBA" id="ARBA00022989"/>
    </source>
</evidence>
<evidence type="ECO:0000256" key="2">
    <source>
        <dbReference type="ARBA" id="ARBA00022692"/>
    </source>
</evidence>
<dbReference type="RefSeq" id="WP_134060226.1">
    <property type="nucleotide sequence ID" value="NZ_SOEF01000053.1"/>
</dbReference>
<dbReference type="GeneID" id="57013964"/>
<feature type="transmembrane region" description="Helical" evidence="5">
    <location>
        <begin position="157"/>
        <end position="183"/>
    </location>
</feature>
<dbReference type="GO" id="GO:0016020">
    <property type="term" value="C:membrane"/>
    <property type="evidence" value="ECO:0007669"/>
    <property type="project" value="UniProtKB-SubCell"/>
</dbReference>
<evidence type="ECO:0000256" key="4">
    <source>
        <dbReference type="ARBA" id="ARBA00023136"/>
    </source>
</evidence>
<keyword evidence="4 5" id="KW-0472">Membrane</keyword>
<evidence type="ECO:0000256" key="1">
    <source>
        <dbReference type="ARBA" id="ARBA00004141"/>
    </source>
</evidence>
<dbReference type="Proteomes" id="UP000295472">
    <property type="component" value="Unassembled WGS sequence"/>
</dbReference>
<sequence>MKTLEKAVKFIGDYFIVWTIIAAVIGFFQSSVFGWVLPQVTVLLGIIMFGMGMTLEVEDFKNILKNPKEIFIGSLAQFTLMPLIAFGLAVVFQLPPELAVGVILVGTCPGGTASNVMTYLAKGDVALSVSITTLSTFLAPVVTPLLTVWLAGKWIPVSAGAMFISIVKIVLIPIVLGLIINSLFGSKLKAVTKSLPAVSVIAIVLIVGGVVGANSGKIATTGAAIFLIVILHNVLGIISGYFLGDKLSLEEAKKRALSIEVGMQNSGLAVSLAVAHFSPAAAIPAAIFSVWHNISGPLVATYWSRKTDSLANKELQQEAKVS</sequence>
<dbReference type="InterPro" id="IPR004710">
    <property type="entry name" value="Bilac:Na_transpt"/>
</dbReference>
<dbReference type="Pfam" id="PF01758">
    <property type="entry name" value="SBF"/>
    <property type="match status" value="1"/>
</dbReference>